<evidence type="ECO:0000256" key="1">
    <source>
        <dbReference type="ARBA" id="ARBA00004496"/>
    </source>
</evidence>
<protein>
    <submittedName>
        <fullName evidence="4">Uncharacterized protein</fullName>
    </submittedName>
</protein>
<dbReference type="AlphaFoldDB" id="A0A1D2A833"/>
<comment type="subcellular location">
    <subcellularLocation>
        <location evidence="1">Cytoplasm</location>
    </subcellularLocation>
</comment>
<dbReference type="GO" id="GO:0000976">
    <property type="term" value="F:transcription cis-regulatory region binding"/>
    <property type="evidence" value="ECO:0007669"/>
    <property type="project" value="TreeGrafter"/>
</dbReference>
<feature type="compositionally biased region" description="Polar residues" evidence="3">
    <location>
        <begin position="476"/>
        <end position="498"/>
    </location>
</feature>
<dbReference type="GO" id="GO:0045944">
    <property type="term" value="P:positive regulation of transcription by RNA polymerase II"/>
    <property type="evidence" value="ECO:0007669"/>
    <property type="project" value="TreeGrafter"/>
</dbReference>
<feature type="region of interest" description="Disordered" evidence="3">
    <location>
        <begin position="210"/>
        <end position="257"/>
    </location>
</feature>
<dbReference type="InterPro" id="IPR039739">
    <property type="entry name" value="MAG2/RNF10"/>
</dbReference>
<name>A0A1D2A833_AUXPR</name>
<sequence length="516" mass="55564">MYLETSSVKQPMVHKSFMSQWSLPQRCSPQLLPAIGRACQGLGVPASRLVYHRAMHLKGLLQCPILCRCFSSKPRHCAEWRVRCEASLVVHVKVCLSRRSHDKLCELLIDKHAIHPPSLQWLSKAEAEGGLEAAFTAPFIRQSATFVSQQAAQWYEHQSIRKHTFDGAISQADAAAAKKLGAQAARQVDQAGASVTGATVVATRLQQQFPSLPSEASQQETLYGRSDASRQDPGTEASGSAAAESSPRPDGNEQTDTAGVESLVAGSTALHASFQSDDGQWVFLSPVNMRMLLHEAEATATPLPTGLHGRLLELEYITQTEASRRRYRALSHLPLGATFRLCELDLSDCCSADTLDAFSEGLKLRAARRARLAKQAAHQSRRDTMAATEAAARAAYPVPQAAPPIEEWGGEPKLWIDPGAIVTSATVAQGGVSYARLTREGFTASGPELSSARSPGASVPSVPSPQGAWAKRQATPGAQQEGTRVTWSASTPPHSKQASGGKGKKTVVYTTQQRKY</sequence>
<evidence type="ECO:0000256" key="3">
    <source>
        <dbReference type="SAM" id="MobiDB-lite"/>
    </source>
</evidence>
<keyword evidence="2" id="KW-0963">Cytoplasm</keyword>
<organism evidence="4">
    <name type="scientific">Auxenochlorella protothecoides</name>
    <name type="common">Green microalga</name>
    <name type="synonym">Chlorella protothecoides</name>
    <dbReference type="NCBI Taxonomy" id="3075"/>
    <lineage>
        <taxon>Eukaryota</taxon>
        <taxon>Viridiplantae</taxon>
        <taxon>Chlorophyta</taxon>
        <taxon>core chlorophytes</taxon>
        <taxon>Trebouxiophyceae</taxon>
        <taxon>Chlorellales</taxon>
        <taxon>Chlorellaceae</taxon>
        <taxon>Auxenochlorella</taxon>
    </lineage>
</organism>
<dbReference type="PANTHER" id="PTHR12983:SF9">
    <property type="entry name" value="E3 UBIQUITIN-PROTEIN LIGASE RNF10"/>
    <property type="match status" value="1"/>
</dbReference>
<feature type="compositionally biased region" description="Low complexity" evidence="3">
    <location>
        <begin position="236"/>
        <end position="246"/>
    </location>
</feature>
<reference evidence="4" key="1">
    <citation type="submission" date="2015-08" db="EMBL/GenBank/DDBJ databases">
        <authorList>
            <person name="Babu N.S."/>
            <person name="Beckwith C.J."/>
            <person name="Beseler K.G."/>
            <person name="Brison A."/>
            <person name="Carone J.V."/>
            <person name="Caskin T.P."/>
            <person name="Diamond M."/>
            <person name="Durham M.E."/>
            <person name="Foxe J.M."/>
            <person name="Go M."/>
            <person name="Henderson B.A."/>
            <person name="Jones I.B."/>
            <person name="McGettigan J.A."/>
            <person name="Micheletti S.J."/>
            <person name="Nasrallah M.E."/>
            <person name="Ortiz D."/>
            <person name="Piller C.R."/>
            <person name="Privatt S.R."/>
            <person name="Schneider S.L."/>
            <person name="Sharp S."/>
            <person name="Smith T.C."/>
            <person name="Stanton J.D."/>
            <person name="Ullery H.E."/>
            <person name="Wilson R.J."/>
            <person name="Serrano M.G."/>
            <person name="Buck G."/>
            <person name="Lee V."/>
            <person name="Wang Y."/>
            <person name="Carvalho R."/>
            <person name="Voegtly L."/>
            <person name="Shi R."/>
            <person name="Duckworth R."/>
            <person name="Johnson A."/>
            <person name="Loviza R."/>
            <person name="Walstead R."/>
            <person name="Shah Z."/>
            <person name="Kiflezghi M."/>
            <person name="Wade K."/>
            <person name="Ball S.L."/>
            <person name="Bradley K.W."/>
            <person name="Asai D.J."/>
            <person name="Bowman C.A."/>
            <person name="Russell D.A."/>
            <person name="Pope W.H."/>
            <person name="Jacobs-Sera D."/>
            <person name="Hendrix R.W."/>
            <person name="Hatfull G.F."/>
        </authorList>
    </citation>
    <scope>NUCLEOTIDE SEQUENCE</scope>
</reference>
<dbReference type="EMBL" id="GDKF01003265">
    <property type="protein sequence ID" value="JAT75357.1"/>
    <property type="molecule type" value="Transcribed_RNA"/>
</dbReference>
<feature type="compositionally biased region" description="Low complexity" evidence="3">
    <location>
        <begin position="450"/>
        <end position="465"/>
    </location>
</feature>
<gene>
    <name evidence="4" type="ORF">g.62052</name>
</gene>
<evidence type="ECO:0000313" key="4">
    <source>
        <dbReference type="EMBL" id="JAT75357.1"/>
    </source>
</evidence>
<accession>A0A1D2A833</accession>
<feature type="compositionally biased region" description="Polar residues" evidence="3">
    <location>
        <begin position="210"/>
        <end position="221"/>
    </location>
</feature>
<dbReference type="PANTHER" id="PTHR12983">
    <property type="entry name" value="RING FINGER 10 FAMILY MEMBER"/>
    <property type="match status" value="1"/>
</dbReference>
<feature type="region of interest" description="Disordered" evidence="3">
    <location>
        <begin position="445"/>
        <end position="516"/>
    </location>
</feature>
<proteinExistence type="predicted"/>
<dbReference type="GO" id="GO:0005737">
    <property type="term" value="C:cytoplasm"/>
    <property type="evidence" value="ECO:0007669"/>
    <property type="project" value="UniProtKB-SubCell"/>
</dbReference>
<evidence type="ECO:0000256" key="2">
    <source>
        <dbReference type="ARBA" id="ARBA00022490"/>
    </source>
</evidence>